<evidence type="ECO:0000313" key="2">
    <source>
        <dbReference type="EMBL" id="KAF3554445.1"/>
    </source>
</evidence>
<dbReference type="AlphaFoldDB" id="A0A8S9QYR1"/>
<evidence type="ECO:0000256" key="1">
    <source>
        <dbReference type="SAM" id="MobiDB-lite"/>
    </source>
</evidence>
<feature type="region of interest" description="Disordered" evidence="1">
    <location>
        <begin position="1"/>
        <end position="38"/>
    </location>
</feature>
<comment type="caution">
    <text evidence="2">The sequence shown here is derived from an EMBL/GenBank/DDBJ whole genome shotgun (WGS) entry which is preliminary data.</text>
</comment>
<dbReference type="EMBL" id="QGKX02000996">
    <property type="protein sequence ID" value="KAF3554445.1"/>
    <property type="molecule type" value="Genomic_DNA"/>
</dbReference>
<protein>
    <submittedName>
        <fullName evidence="2">Uncharacterized protein</fullName>
    </submittedName>
</protein>
<dbReference type="Proteomes" id="UP000712600">
    <property type="component" value="Unassembled WGS sequence"/>
</dbReference>
<evidence type="ECO:0000313" key="3">
    <source>
        <dbReference type="Proteomes" id="UP000712600"/>
    </source>
</evidence>
<organism evidence="2 3">
    <name type="scientific">Brassica cretica</name>
    <name type="common">Mustard</name>
    <dbReference type="NCBI Taxonomy" id="69181"/>
    <lineage>
        <taxon>Eukaryota</taxon>
        <taxon>Viridiplantae</taxon>
        <taxon>Streptophyta</taxon>
        <taxon>Embryophyta</taxon>
        <taxon>Tracheophyta</taxon>
        <taxon>Spermatophyta</taxon>
        <taxon>Magnoliopsida</taxon>
        <taxon>eudicotyledons</taxon>
        <taxon>Gunneridae</taxon>
        <taxon>Pentapetalae</taxon>
        <taxon>rosids</taxon>
        <taxon>malvids</taxon>
        <taxon>Brassicales</taxon>
        <taxon>Brassicaceae</taxon>
        <taxon>Brassiceae</taxon>
        <taxon>Brassica</taxon>
    </lineage>
</organism>
<sequence>MELRLRKPLNFTPSCVSSDPNSSDSIKERRMQQQQPVAMAEETEKAFLKQPKVFLSLKQSGEGKRPGKAGNR</sequence>
<name>A0A8S9QYR1_BRACR</name>
<accession>A0A8S9QYR1</accession>
<gene>
    <name evidence="2" type="ORF">F2Q69_00013020</name>
</gene>
<proteinExistence type="predicted"/>
<feature type="compositionally biased region" description="Low complexity" evidence="1">
    <location>
        <begin position="13"/>
        <end position="24"/>
    </location>
</feature>
<reference evidence="2" key="1">
    <citation type="submission" date="2019-12" db="EMBL/GenBank/DDBJ databases">
        <title>Genome sequencing and annotation of Brassica cretica.</title>
        <authorList>
            <person name="Studholme D.J."/>
            <person name="Sarris P."/>
        </authorList>
    </citation>
    <scope>NUCLEOTIDE SEQUENCE</scope>
    <source>
        <strain evidence="2">PFS-109/04</strain>
        <tissue evidence="2">Leaf</tissue>
    </source>
</reference>